<dbReference type="Pfam" id="PF14534">
    <property type="entry name" value="DUF4440"/>
    <property type="match status" value="1"/>
</dbReference>
<name>A0A6A6BVJ7_ZASCE</name>
<dbReference type="InterPro" id="IPR032710">
    <property type="entry name" value="NTF2-like_dom_sf"/>
</dbReference>
<evidence type="ECO:0000313" key="3">
    <source>
        <dbReference type="Proteomes" id="UP000799537"/>
    </source>
</evidence>
<gene>
    <name evidence="2" type="ORF">M409DRAFT_30706</name>
</gene>
<sequence>MSTEESQIRSTLNSYRTHLVASNAAGCAALYTTDGATMAQNFETQVGKDSIEKWYKLCFSMIALDVEFEIREVVVASAEYAFARTTSAGMQRKLASGESTRESNQELFVMQKVGGEWKIARYCFCTMNPPSS</sequence>
<reference evidence="2" key="1">
    <citation type="journal article" date="2020" name="Stud. Mycol.">
        <title>101 Dothideomycetes genomes: a test case for predicting lifestyles and emergence of pathogens.</title>
        <authorList>
            <person name="Haridas S."/>
            <person name="Albert R."/>
            <person name="Binder M."/>
            <person name="Bloem J."/>
            <person name="Labutti K."/>
            <person name="Salamov A."/>
            <person name="Andreopoulos B."/>
            <person name="Baker S."/>
            <person name="Barry K."/>
            <person name="Bills G."/>
            <person name="Bluhm B."/>
            <person name="Cannon C."/>
            <person name="Castanera R."/>
            <person name="Culley D."/>
            <person name="Daum C."/>
            <person name="Ezra D."/>
            <person name="Gonzalez J."/>
            <person name="Henrissat B."/>
            <person name="Kuo A."/>
            <person name="Liang C."/>
            <person name="Lipzen A."/>
            <person name="Lutzoni F."/>
            <person name="Magnuson J."/>
            <person name="Mondo S."/>
            <person name="Nolan M."/>
            <person name="Ohm R."/>
            <person name="Pangilinan J."/>
            <person name="Park H.-J."/>
            <person name="Ramirez L."/>
            <person name="Alfaro M."/>
            <person name="Sun H."/>
            <person name="Tritt A."/>
            <person name="Yoshinaga Y."/>
            <person name="Zwiers L.-H."/>
            <person name="Turgeon B."/>
            <person name="Goodwin S."/>
            <person name="Spatafora J."/>
            <person name="Crous P."/>
            <person name="Grigoriev I."/>
        </authorList>
    </citation>
    <scope>NUCLEOTIDE SEQUENCE</scope>
    <source>
        <strain evidence="2">ATCC 36951</strain>
    </source>
</reference>
<dbReference type="InterPro" id="IPR027843">
    <property type="entry name" value="DUF4440"/>
</dbReference>
<dbReference type="Gene3D" id="3.10.450.50">
    <property type="match status" value="1"/>
</dbReference>
<keyword evidence="3" id="KW-1185">Reference proteome</keyword>
<proteinExistence type="predicted"/>
<dbReference type="OrthoDB" id="332863at2759"/>
<dbReference type="GeneID" id="54563320"/>
<dbReference type="EMBL" id="ML993648">
    <property type="protein sequence ID" value="KAF2158834.1"/>
    <property type="molecule type" value="Genomic_DNA"/>
</dbReference>
<protein>
    <recommendedName>
        <fullName evidence="1">DUF4440 domain-containing protein</fullName>
    </recommendedName>
</protein>
<dbReference type="RefSeq" id="XP_033659723.1">
    <property type="nucleotide sequence ID" value="XM_033810048.1"/>
</dbReference>
<accession>A0A6A6BVJ7</accession>
<evidence type="ECO:0000313" key="2">
    <source>
        <dbReference type="EMBL" id="KAF2158834.1"/>
    </source>
</evidence>
<feature type="domain" description="DUF4440" evidence="1">
    <location>
        <begin position="8"/>
        <end position="119"/>
    </location>
</feature>
<evidence type="ECO:0000259" key="1">
    <source>
        <dbReference type="Pfam" id="PF14534"/>
    </source>
</evidence>
<dbReference type="Proteomes" id="UP000799537">
    <property type="component" value="Unassembled WGS sequence"/>
</dbReference>
<dbReference type="SUPFAM" id="SSF54427">
    <property type="entry name" value="NTF2-like"/>
    <property type="match status" value="1"/>
</dbReference>
<dbReference type="AlphaFoldDB" id="A0A6A6BVJ7"/>
<organism evidence="2 3">
    <name type="scientific">Zasmidium cellare ATCC 36951</name>
    <dbReference type="NCBI Taxonomy" id="1080233"/>
    <lineage>
        <taxon>Eukaryota</taxon>
        <taxon>Fungi</taxon>
        <taxon>Dikarya</taxon>
        <taxon>Ascomycota</taxon>
        <taxon>Pezizomycotina</taxon>
        <taxon>Dothideomycetes</taxon>
        <taxon>Dothideomycetidae</taxon>
        <taxon>Mycosphaerellales</taxon>
        <taxon>Mycosphaerellaceae</taxon>
        <taxon>Zasmidium</taxon>
    </lineage>
</organism>